<feature type="transmembrane region" description="Helical" evidence="6">
    <location>
        <begin position="242"/>
        <end position="264"/>
    </location>
</feature>
<protein>
    <submittedName>
        <fullName evidence="7">Na/Pi cotransporter family protein</fullName>
    </submittedName>
</protein>
<comment type="caution">
    <text evidence="7">The sequence shown here is derived from an EMBL/GenBank/DDBJ whole genome shotgun (WGS) entry which is preliminary data.</text>
</comment>
<feature type="transmembrane region" description="Helical" evidence="6">
    <location>
        <begin position="271"/>
        <end position="290"/>
    </location>
</feature>
<dbReference type="EMBL" id="JBHMDO010000010">
    <property type="protein sequence ID" value="MFB9325496.1"/>
    <property type="molecule type" value="Genomic_DNA"/>
</dbReference>
<dbReference type="NCBIfam" id="NF037997">
    <property type="entry name" value="Na_Pi_symport"/>
    <property type="match status" value="2"/>
</dbReference>
<dbReference type="Pfam" id="PF02690">
    <property type="entry name" value="Na_Pi_cotrans"/>
    <property type="match status" value="2"/>
</dbReference>
<dbReference type="PANTHER" id="PTHR10010:SF46">
    <property type="entry name" value="SODIUM-DEPENDENT PHOSPHATE TRANSPORT PROTEIN 2B"/>
    <property type="match status" value="1"/>
</dbReference>
<dbReference type="Proteomes" id="UP001589747">
    <property type="component" value="Unassembled WGS sequence"/>
</dbReference>
<feature type="transmembrane region" description="Helical" evidence="6">
    <location>
        <begin position="109"/>
        <end position="127"/>
    </location>
</feature>
<evidence type="ECO:0000313" key="7">
    <source>
        <dbReference type="EMBL" id="MFB9325496.1"/>
    </source>
</evidence>
<comment type="subcellular location">
    <subcellularLocation>
        <location evidence="1">Cell membrane</location>
        <topology evidence="1">Multi-pass membrane protein</topology>
    </subcellularLocation>
</comment>
<feature type="transmembrane region" description="Helical" evidence="6">
    <location>
        <begin position="85"/>
        <end position="102"/>
    </location>
</feature>
<evidence type="ECO:0000256" key="2">
    <source>
        <dbReference type="ARBA" id="ARBA00022475"/>
    </source>
</evidence>
<keyword evidence="2" id="KW-1003">Cell membrane</keyword>
<evidence type="ECO:0000256" key="1">
    <source>
        <dbReference type="ARBA" id="ARBA00004651"/>
    </source>
</evidence>
<feature type="transmembrane region" description="Helical" evidence="6">
    <location>
        <begin position="166"/>
        <end position="184"/>
    </location>
</feature>
<proteinExistence type="predicted"/>
<evidence type="ECO:0000256" key="6">
    <source>
        <dbReference type="SAM" id="Phobius"/>
    </source>
</evidence>
<organism evidence="7 8">
    <name type="scientific">Paenibacillus aurantiacus</name>
    <dbReference type="NCBI Taxonomy" id="1936118"/>
    <lineage>
        <taxon>Bacteria</taxon>
        <taxon>Bacillati</taxon>
        <taxon>Bacillota</taxon>
        <taxon>Bacilli</taxon>
        <taxon>Bacillales</taxon>
        <taxon>Paenibacillaceae</taxon>
        <taxon>Paenibacillus</taxon>
    </lineage>
</organism>
<keyword evidence="8" id="KW-1185">Reference proteome</keyword>
<evidence type="ECO:0000256" key="5">
    <source>
        <dbReference type="ARBA" id="ARBA00023136"/>
    </source>
</evidence>
<evidence type="ECO:0000256" key="4">
    <source>
        <dbReference type="ARBA" id="ARBA00022989"/>
    </source>
</evidence>
<dbReference type="InterPro" id="IPR003841">
    <property type="entry name" value="Na/Pi_transpt"/>
</dbReference>
<reference evidence="7 8" key="1">
    <citation type="submission" date="2024-09" db="EMBL/GenBank/DDBJ databases">
        <authorList>
            <person name="Sun Q."/>
            <person name="Mori K."/>
        </authorList>
    </citation>
    <scope>NUCLEOTIDE SEQUENCE [LARGE SCALE GENOMIC DNA]</scope>
    <source>
        <strain evidence="7 8">TISTR 2452</strain>
    </source>
</reference>
<feature type="transmembrane region" description="Helical" evidence="6">
    <location>
        <begin position="310"/>
        <end position="333"/>
    </location>
</feature>
<feature type="transmembrane region" description="Helical" evidence="6">
    <location>
        <begin position="47"/>
        <end position="73"/>
    </location>
</feature>
<gene>
    <name evidence="7" type="ORF">ACFFSY_06125</name>
</gene>
<keyword evidence="4 6" id="KW-1133">Transmembrane helix</keyword>
<keyword evidence="5 6" id="KW-0472">Membrane</keyword>
<evidence type="ECO:0000313" key="8">
    <source>
        <dbReference type="Proteomes" id="UP001589747"/>
    </source>
</evidence>
<dbReference type="PANTHER" id="PTHR10010">
    <property type="entry name" value="SOLUTE CARRIER FAMILY 34 SODIUM PHOSPHATE , MEMBER 2-RELATED"/>
    <property type="match status" value="1"/>
</dbReference>
<name>A0ABV5KLM7_9BACL</name>
<feature type="transmembrane region" description="Helical" evidence="6">
    <location>
        <begin position="6"/>
        <end position="27"/>
    </location>
</feature>
<keyword evidence="3 6" id="KW-0812">Transmembrane</keyword>
<sequence length="339" mass="34914">MFHEILLPMTLGFVIFLFGLKAMELALHQSVGRHLHTVLERMTSTPLHGLLVGTATTAVLQSSTAVTVMTIGLVNAGLLTFPRTLGIILGTNIGTCLTTELIGLNISRLAWPLLAASIALWLVTALFREIGLGQLLFGARSVRIGSGAAGTLPGGRWFGPLRSGSVIAGGFALLLVGMALMQSVGPAVEASGMFGTFLSRAEDSVLWGIAAGAILTAAVHSGAAVIAIVMGLATTLALPVPIGIAIVLGANVGTCVTALLVSLGGSKSGRFVAWSHVLLNMGGAALFAPFTGELQAAASWFGTSPAAQIAHAQTIFNIACSLLALPLCYLPLLRRMTVR</sequence>
<evidence type="ECO:0000256" key="3">
    <source>
        <dbReference type="ARBA" id="ARBA00022692"/>
    </source>
</evidence>
<dbReference type="RefSeq" id="WP_377491438.1">
    <property type="nucleotide sequence ID" value="NZ_JBHMDO010000010.1"/>
</dbReference>
<feature type="transmembrane region" description="Helical" evidence="6">
    <location>
        <begin position="205"/>
        <end position="230"/>
    </location>
</feature>
<accession>A0ABV5KLM7</accession>